<keyword evidence="3" id="KW-0812">Transmembrane</keyword>
<dbReference type="InterPro" id="IPR017441">
    <property type="entry name" value="Protein_kinase_ATP_BS"/>
</dbReference>
<keyword evidence="9" id="KW-0418">Kinase</keyword>
<evidence type="ECO:0000313" key="10">
    <source>
        <dbReference type="Proteomes" id="UP000634136"/>
    </source>
</evidence>
<evidence type="ECO:0000256" key="1">
    <source>
        <dbReference type="ARBA" id="ARBA00004162"/>
    </source>
</evidence>
<dbReference type="GO" id="GO:0045087">
    <property type="term" value="P:innate immune response"/>
    <property type="evidence" value="ECO:0007669"/>
    <property type="project" value="InterPro"/>
</dbReference>
<evidence type="ECO:0000256" key="4">
    <source>
        <dbReference type="ARBA" id="ARBA00022729"/>
    </source>
</evidence>
<dbReference type="InterPro" id="IPR011009">
    <property type="entry name" value="Kinase-like_dom_sf"/>
</dbReference>
<reference evidence="9" key="1">
    <citation type="submission" date="2020-09" db="EMBL/GenBank/DDBJ databases">
        <title>Genome-Enabled Discovery of Anthraquinone Biosynthesis in Senna tora.</title>
        <authorList>
            <person name="Kang S.-H."/>
            <person name="Pandey R.P."/>
            <person name="Lee C.-M."/>
            <person name="Sim J.-S."/>
            <person name="Jeong J.-T."/>
            <person name="Choi B.-S."/>
            <person name="Jung M."/>
            <person name="Ginzburg D."/>
            <person name="Zhao K."/>
            <person name="Won S.Y."/>
            <person name="Oh T.-J."/>
            <person name="Yu Y."/>
            <person name="Kim N.-H."/>
            <person name="Lee O.R."/>
            <person name="Lee T.-H."/>
            <person name="Bashyal P."/>
            <person name="Kim T.-S."/>
            <person name="Lee W.-H."/>
            <person name="Kawkins C."/>
            <person name="Kim C.-K."/>
            <person name="Kim J.S."/>
            <person name="Ahn B.O."/>
            <person name="Rhee S.Y."/>
            <person name="Sohng J.K."/>
        </authorList>
    </citation>
    <scope>NUCLEOTIDE SEQUENCE</scope>
    <source>
        <tissue evidence="9">Leaf</tissue>
    </source>
</reference>
<keyword evidence="2" id="KW-1003">Cell membrane</keyword>
<dbReference type="GO" id="GO:0005886">
    <property type="term" value="C:plasma membrane"/>
    <property type="evidence" value="ECO:0007669"/>
    <property type="project" value="UniProtKB-SubCell"/>
</dbReference>
<dbReference type="PANTHER" id="PTHR46204:SF8">
    <property type="entry name" value="PROTEIN KINASE DOMAIN-CONTAINING PROTEIN"/>
    <property type="match status" value="1"/>
</dbReference>
<feature type="binding site" evidence="8">
    <location>
        <position position="158"/>
    </location>
    <ligand>
        <name>ATP</name>
        <dbReference type="ChEBI" id="CHEBI:30616"/>
    </ligand>
</feature>
<comment type="caution">
    <text evidence="9">The sequence shown here is derived from an EMBL/GenBank/DDBJ whole genome shotgun (WGS) entry which is preliminary data.</text>
</comment>
<dbReference type="InterPro" id="IPR018392">
    <property type="entry name" value="LysM"/>
</dbReference>
<evidence type="ECO:0000256" key="2">
    <source>
        <dbReference type="ARBA" id="ARBA00022475"/>
    </source>
</evidence>
<comment type="subcellular location">
    <subcellularLocation>
        <location evidence="1">Cell membrane</location>
        <topology evidence="1">Single-pass membrane protein</topology>
    </subcellularLocation>
</comment>
<protein>
    <submittedName>
        <fullName evidence="9">LysM domain receptor-like kinase 3 isoform X2</fullName>
    </submittedName>
</protein>
<gene>
    <name evidence="9" type="ORF">G2W53_020488</name>
</gene>
<dbReference type="InterPro" id="IPR044812">
    <property type="entry name" value="CERK1/LYK3-like"/>
</dbReference>
<evidence type="ECO:0000256" key="8">
    <source>
        <dbReference type="PROSITE-ProRule" id="PRU10141"/>
    </source>
</evidence>
<accession>A0A834WSE1</accession>
<keyword evidence="8" id="KW-0547">Nucleotide-binding</keyword>
<dbReference type="InterPro" id="IPR036779">
    <property type="entry name" value="LysM_dom_sf"/>
</dbReference>
<dbReference type="PROSITE" id="PS00107">
    <property type="entry name" value="PROTEIN_KINASE_ATP"/>
    <property type="match status" value="1"/>
</dbReference>
<dbReference type="GO" id="GO:0019199">
    <property type="term" value="F:transmembrane receptor protein kinase activity"/>
    <property type="evidence" value="ECO:0007669"/>
    <property type="project" value="InterPro"/>
</dbReference>
<name>A0A834WSE1_9FABA</name>
<dbReference type="Gene3D" id="3.10.350.10">
    <property type="entry name" value="LysM domain"/>
    <property type="match status" value="1"/>
</dbReference>
<organism evidence="9 10">
    <name type="scientific">Senna tora</name>
    <dbReference type="NCBI Taxonomy" id="362788"/>
    <lineage>
        <taxon>Eukaryota</taxon>
        <taxon>Viridiplantae</taxon>
        <taxon>Streptophyta</taxon>
        <taxon>Embryophyta</taxon>
        <taxon>Tracheophyta</taxon>
        <taxon>Spermatophyta</taxon>
        <taxon>Magnoliopsida</taxon>
        <taxon>eudicotyledons</taxon>
        <taxon>Gunneridae</taxon>
        <taxon>Pentapetalae</taxon>
        <taxon>rosids</taxon>
        <taxon>fabids</taxon>
        <taxon>Fabales</taxon>
        <taxon>Fabaceae</taxon>
        <taxon>Caesalpinioideae</taxon>
        <taxon>Cassia clade</taxon>
        <taxon>Senna</taxon>
    </lineage>
</organism>
<dbReference type="PANTHER" id="PTHR46204">
    <property type="entry name" value="CHITIN ELICITOR RECEPTOR KINASE 1-RELATED"/>
    <property type="match status" value="1"/>
</dbReference>
<evidence type="ECO:0000256" key="5">
    <source>
        <dbReference type="ARBA" id="ARBA00022989"/>
    </source>
</evidence>
<dbReference type="Proteomes" id="UP000634136">
    <property type="component" value="Unassembled WGS sequence"/>
</dbReference>
<keyword evidence="5" id="KW-1133">Transmembrane helix</keyword>
<evidence type="ECO:0000313" key="9">
    <source>
        <dbReference type="EMBL" id="KAF7829324.1"/>
    </source>
</evidence>
<evidence type="ECO:0000256" key="7">
    <source>
        <dbReference type="ARBA" id="ARBA00023157"/>
    </source>
</evidence>
<sequence length="224" mass="24951">MVTTSTMDDIYSSQAWFMDNAGFLEPNHILTIYLPCGCCASQSQIVVTYTVQKNDTPSDIAALLTATLDNTRRFNRILAVIDVGWVLFVPKELNGLPSLTFLDDDATTPFGSEKPVIFSLEEIEEATNNFGETRRIGVGGYGCVYFGILGEKEVAIKKMRSNKSKEFYAESIISILVQIALDAAKGLEYIHYYTKARYVHREVAEFGLAKLVERTNGEEFIATS</sequence>
<dbReference type="AlphaFoldDB" id="A0A834WSE1"/>
<dbReference type="OrthoDB" id="4062651at2759"/>
<dbReference type="SUPFAM" id="SSF54106">
    <property type="entry name" value="LysM domain"/>
    <property type="match status" value="1"/>
</dbReference>
<keyword evidence="9" id="KW-0675">Receptor</keyword>
<dbReference type="GO" id="GO:0005524">
    <property type="term" value="F:ATP binding"/>
    <property type="evidence" value="ECO:0007669"/>
    <property type="project" value="UniProtKB-UniRule"/>
</dbReference>
<dbReference type="SUPFAM" id="SSF56112">
    <property type="entry name" value="Protein kinase-like (PK-like)"/>
    <property type="match status" value="1"/>
</dbReference>
<keyword evidence="7" id="KW-1015">Disulfide bond</keyword>
<keyword evidence="8" id="KW-0067">ATP-binding</keyword>
<dbReference type="CDD" id="cd00118">
    <property type="entry name" value="LysM"/>
    <property type="match status" value="1"/>
</dbReference>
<dbReference type="EMBL" id="JAAIUW010000006">
    <property type="protein sequence ID" value="KAF7829324.1"/>
    <property type="molecule type" value="Genomic_DNA"/>
</dbReference>
<keyword evidence="9" id="KW-0808">Transferase</keyword>
<evidence type="ECO:0000256" key="6">
    <source>
        <dbReference type="ARBA" id="ARBA00023136"/>
    </source>
</evidence>
<proteinExistence type="predicted"/>
<keyword evidence="10" id="KW-1185">Reference proteome</keyword>
<keyword evidence="4" id="KW-0732">Signal</keyword>
<evidence type="ECO:0000256" key="3">
    <source>
        <dbReference type="ARBA" id="ARBA00022692"/>
    </source>
</evidence>
<dbReference type="Gene3D" id="3.30.200.20">
    <property type="entry name" value="Phosphorylase Kinase, domain 1"/>
    <property type="match status" value="1"/>
</dbReference>
<keyword evidence="6" id="KW-0472">Membrane</keyword>